<dbReference type="RefSeq" id="WP_075366837.1">
    <property type="nucleotide sequence ID" value="NZ_MLBF01000056.1"/>
</dbReference>
<dbReference type="AlphaFoldDB" id="A0A1Q8QJL8"/>
<keyword evidence="2" id="KW-0645">Protease</keyword>
<protein>
    <submittedName>
        <fullName evidence="2">IgA protease</fullName>
    </submittedName>
</protein>
<organism evidence="2 3">
    <name type="scientific">Desulfosporosinus metallidurans</name>
    <dbReference type="NCBI Taxonomy" id="1888891"/>
    <lineage>
        <taxon>Bacteria</taxon>
        <taxon>Bacillati</taxon>
        <taxon>Bacillota</taxon>
        <taxon>Clostridia</taxon>
        <taxon>Eubacteriales</taxon>
        <taxon>Desulfitobacteriaceae</taxon>
        <taxon>Desulfosporosinus</taxon>
    </lineage>
</organism>
<dbReference type="Pfam" id="PF19789">
    <property type="entry name" value="DUF6273"/>
    <property type="match status" value="2"/>
</dbReference>
<proteinExistence type="predicted"/>
<evidence type="ECO:0000259" key="1">
    <source>
        <dbReference type="Pfam" id="PF19789"/>
    </source>
</evidence>
<dbReference type="InterPro" id="IPR046240">
    <property type="entry name" value="DUF6273"/>
</dbReference>
<evidence type="ECO:0000313" key="2">
    <source>
        <dbReference type="EMBL" id="OLN27516.1"/>
    </source>
</evidence>
<reference evidence="2 3" key="1">
    <citation type="submission" date="2016-09" db="EMBL/GenBank/DDBJ databases">
        <title>Complete genome of Desulfosporosinus sp. OL.</title>
        <authorList>
            <person name="Mardanov A."/>
            <person name="Beletsky A."/>
            <person name="Panova A."/>
            <person name="Karnachuk O."/>
            <person name="Ravin N."/>
        </authorList>
    </citation>
    <scope>NUCLEOTIDE SEQUENCE [LARGE SCALE GENOMIC DNA]</scope>
    <source>
        <strain evidence="2 3">OL</strain>
    </source>
</reference>
<dbReference type="OrthoDB" id="7820733at2"/>
<feature type="domain" description="DUF6273" evidence="1">
    <location>
        <begin position="340"/>
        <end position="559"/>
    </location>
</feature>
<dbReference type="GO" id="GO:0006508">
    <property type="term" value="P:proteolysis"/>
    <property type="evidence" value="ECO:0007669"/>
    <property type="project" value="UniProtKB-KW"/>
</dbReference>
<keyword evidence="3" id="KW-1185">Reference proteome</keyword>
<sequence>MSQLISSLAVGAKVKYGTYQVEASTTLPIIWQVIDQNHTGYPNNSVTLLTDKIIDLRGLDAKEPSNADASRVSYGNNRYRTSNLRQWLNSSGIANYWWTAQNPADGKLNTNNADTTPNDTGMSKTTGYSDIQGFLKNFTAQELGRILDTTLTVARNTSTDGGASETVLDKVFLLSNTEVGLANENSIVEGSLFSLGSSLRTATLTAQSFDNTLAGFSKPATVTTAYYWWLRTPTSFSTTSNRVCSPTGTLGSSNANTGNYGVRPAMNLANDILVSDAVDVDGCYVVEYPTITYHSQPITNLAVGSKIKFGTYCVESSSTQPIIWKVIDKNHSGYPTGSITLLTEKIIDLRGFDAKEPGNADASRVSGGNNRYSTSNIRQWLNSSSLANAWWTAQNLTDGTANTNNADTPPNDAGMGYLTGYDNINGFLNNFTTEELARMSDTNLTVARNTVTDGGGSESVVDKVFLLSMTEVGLANENSIVEGSLFPIFTSDADRLAYLTDQGFQTLSTSKPATTTTSWQWMLRTPKATVSNSARVVGGLTYNSAYAGNSGVRPAVNLTTDTLVSDVVDADGCYIIMQPSQPVITYPIDINSDVSRNIAVSGDLALDLIRQVKASTIAVLDTSRKTTAVIGLDSDLVRHIGASATTTLDTKRTIAVTADLNSSTNRNVSVLSELTPDTKRAVNATLDIGIDTQRQVSSGVQLVITATKRKLVSSISSVADTKRKIATSFSFASDVKRSVVRSVSSIIDLKRRVTASVSSMTDSKRKVTISASLIATTKRKVAVSASFAMGLKRKVVASIFLAVDAKRRLTTLASLITDTKRKLILPVSFVSDTLRKVISYRPHRIKDYAISEITDRYAICEIMDKYIVEEDD</sequence>
<dbReference type="Proteomes" id="UP000186102">
    <property type="component" value="Unassembled WGS sequence"/>
</dbReference>
<dbReference type="STRING" id="1888891.DSOL_4488"/>
<comment type="caution">
    <text evidence="2">The sequence shown here is derived from an EMBL/GenBank/DDBJ whole genome shotgun (WGS) entry which is preliminary data.</text>
</comment>
<gene>
    <name evidence="2" type="ORF">DSOL_4488</name>
</gene>
<accession>A0A1Q8QJL8</accession>
<keyword evidence="2" id="KW-0378">Hydrolase</keyword>
<dbReference type="GO" id="GO:0008233">
    <property type="term" value="F:peptidase activity"/>
    <property type="evidence" value="ECO:0007669"/>
    <property type="project" value="UniProtKB-KW"/>
</dbReference>
<feature type="domain" description="DUF6273" evidence="1">
    <location>
        <begin position="44"/>
        <end position="269"/>
    </location>
</feature>
<dbReference type="EMBL" id="MLBF01000056">
    <property type="protein sequence ID" value="OLN27516.1"/>
    <property type="molecule type" value="Genomic_DNA"/>
</dbReference>
<name>A0A1Q8QJL8_9FIRM</name>
<evidence type="ECO:0000313" key="3">
    <source>
        <dbReference type="Proteomes" id="UP000186102"/>
    </source>
</evidence>